<organism evidence="2 3">
    <name type="scientific">Linum trigynum</name>
    <dbReference type="NCBI Taxonomy" id="586398"/>
    <lineage>
        <taxon>Eukaryota</taxon>
        <taxon>Viridiplantae</taxon>
        <taxon>Streptophyta</taxon>
        <taxon>Embryophyta</taxon>
        <taxon>Tracheophyta</taxon>
        <taxon>Spermatophyta</taxon>
        <taxon>Magnoliopsida</taxon>
        <taxon>eudicotyledons</taxon>
        <taxon>Gunneridae</taxon>
        <taxon>Pentapetalae</taxon>
        <taxon>rosids</taxon>
        <taxon>fabids</taxon>
        <taxon>Malpighiales</taxon>
        <taxon>Linaceae</taxon>
        <taxon>Linum</taxon>
    </lineage>
</organism>
<evidence type="ECO:0000256" key="1">
    <source>
        <dbReference type="SAM" id="MobiDB-lite"/>
    </source>
</evidence>
<proteinExistence type="predicted"/>
<reference evidence="2 3" key="1">
    <citation type="submission" date="2024-04" db="EMBL/GenBank/DDBJ databases">
        <authorList>
            <person name="Fracassetti M."/>
        </authorList>
    </citation>
    <scope>NUCLEOTIDE SEQUENCE [LARGE SCALE GENOMIC DNA]</scope>
</reference>
<evidence type="ECO:0000313" key="3">
    <source>
        <dbReference type="Proteomes" id="UP001497516"/>
    </source>
</evidence>
<dbReference type="Gene3D" id="3.30.559.10">
    <property type="entry name" value="Chloramphenicol acetyltransferase-like domain"/>
    <property type="match status" value="1"/>
</dbReference>
<protein>
    <submittedName>
        <fullName evidence="2">Uncharacterized protein</fullName>
    </submittedName>
</protein>
<dbReference type="Proteomes" id="UP001497516">
    <property type="component" value="Chromosome 4"/>
</dbReference>
<sequence length="102" mass="11661">MQDSSVEHSRGGSCDVYSVITRAHDLAVDQPTKLHISTDERSRFNPPLPIGYLGTTSSPRHPRRRQGNWSPWRISGRRSTKWMGEEEEEEEEEKGNLILGWG</sequence>
<accession>A0AAV2E773</accession>
<keyword evidence="3" id="KW-1185">Reference proteome</keyword>
<gene>
    <name evidence="2" type="ORF">LTRI10_LOCUS23085</name>
</gene>
<evidence type="ECO:0000313" key="2">
    <source>
        <dbReference type="EMBL" id="CAL1381720.1"/>
    </source>
</evidence>
<name>A0AAV2E773_9ROSI</name>
<dbReference type="AlphaFoldDB" id="A0AAV2E773"/>
<dbReference type="InterPro" id="IPR023213">
    <property type="entry name" value="CAT-like_dom_sf"/>
</dbReference>
<dbReference type="EMBL" id="OZ034817">
    <property type="protein sequence ID" value="CAL1381720.1"/>
    <property type="molecule type" value="Genomic_DNA"/>
</dbReference>
<feature type="region of interest" description="Disordered" evidence="1">
    <location>
        <begin position="38"/>
        <end position="102"/>
    </location>
</feature>